<feature type="compositionally biased region" description="Low complexity" evidence="1">
    <location>
        <begin position="336"/>
        <end position="348"/>
    </location>
</feature>
<dbReference type="Proteomes" id="UP000235388">
    <property type="component" value="Unassembled WGS sequence"/>
</dbReference>
<feature type="region of interest" description="Disordered" evidence="1">
    <location>
        <begin position="1"/>
        <end position="68"/>
    </location>
</feature>
<keyword evidence="3" id="KW-1185">Reference proteome</keyword>
<proteinExistence type="predicted"/>
<feature type="region of interest" description="Disordered" evidence="1">
    <location>
        <begin position="326"/>
        <end position="348"/>
    </location>
</feature>
<evidence type="ECO:0000256" key="1">
    <source>
        <dbReference type="SAM" id="MobiDB-lite"/>
    </source>
</evidence>
<dbReference type="EMBL" id="PGCJ01001027">
    <property type="protein sequence ID" value="PLW11259.1"/>
    <property type="molecule type" value="Genomic_DNA"/>
</dbReference>
<protein>
    <recommendedName>
        <fullName evidence="4">CCHC-type domain-containing protein</fullName>
    </recommendedName>
</protein>
<dbReference type="OrthoDB" id="2516442at2759"/>
<name>A0A2N5SDI7_9BASI</name>
<dbReference type="AlphaFoldDB" id="A0A2N5SDI7"/>
<gene>
    <name evidence="2" type="ORF">PCANC_20305</name>
</gene>
<sequence length="590" mass="64397">MQGPPPGINMPHISARRQVDKIFDRVGLRPYGEQPTGSQSSANSTPGIQPAIHVEPPTPEQHQQHTKPLPFASQSSAASLGKDSASTAAPSKGLFDSDFINKITALYHTFVQPPHPSVPTPPQPTAWDLTMSLHKWLTPVPKLLVDSSNFQTWKCMLQQALQSVFAHRFNISDTNLILSADKEIVLQLAILSTVADNIKIAVADTTSGSDGFRLIEDGFTLRTRTAHVALAKEILDLKFNHLDRSASLDTHVCKLDNLLDQLCRSGFTLDCDLILGLLLHLSLPNLKGFPFVNVSRQLDLQMRQGNFKVTTQDVLQLAKNKLTLFRQNKRGPASKQPDQSNSQPPSDSSNTACKWCSKCRSNSHATSECTKANSTQHPSGNFCPTAPASSTPYWGGSAPPRTTFQAQSAKIKNTPAPTVQEDVPTLQSVLLHTNNPDVIQENWDFINKHAGRLFGLDLCTSHTFTNDLTHLFDQQELSPPPPIPLNVATNGPQLYVTIVGKMKIKNKTGSITLNNVYYSNNAACTLSSADTLQLGGGKLEVNQHGNVSVTFPNGFSLQSFSIDRRWQIPIAIRPGDPPCVIVPSVIACPQ</sequence>
<dbReference type="STRING" id="200324.A0A2N5SDI7"/>
<organism evidence="2 3">
    <name type="scientific">Puccinia coronata f. sp. avenae</name>
    <dbReference type="NCBI Taxonomy" id="200324"/>
    <lineage>
        <taxon>Eukaryota</taxon>
        <taxon>Fungi</taxon>
        <taxon>Dikarya</taxon>
        <taxon>Basidiomycota</taxon>
        <taxon>Pucciniomycotina</taxon>
        <taxon>Pucciniomycetes</taxon>
        <taxon>Pucciniales</taxon>
        <taxon>Pucciniaceae</taxon>
        <taxon>Puccinia</taxon>
    </lineage>
</organism>
<evidence type="ECO:0008006" key="4">
    <source>
        <dbReference type="Google" id="ProtNLM"/>
    </source>
</evidence>
<comment type="caution">
    <text evidence="2">The sequence shown here is derived from an EMBL/GenBank/DDBJ whole genome shotgun (WGS) entry which is preliminary data.</text>
</comment>
<evidence type="ECO:0000313" key="3">
    <source>
        <dbReference type="Proteomes" id="UP000235388"/>
    </source>
</evidence>
<feature type="compositionally biased region" description="Polar residues" evidence="1">
    <location>
        <begin position="35"/>
        <end position="47"/>
    </location>
</feature>
<reference evidence="2 3" key="1">
    <citation type="submission" date="2017-11" db="EMBL/GenBank/DDBJ databases">
        <title>De novo assembly and phasing of dikaryotic genomes from two isolates of Puccinia coronata f. sp. avenae, the causal agent of oat crown rust.</title>
        <authorList>
            <person name="Miller M.E."/>
            <person name="Zhang Y."/>
            <person name="Omidvar V."/>
            <person name="Sperschneider J."/>
            <person name="Schwessinger B."/>
            <person name="Raley C."/>
            <person name="Palmer J.M."/>
            <person name="Garnica D."/>
            <person name="Upadhyaya N."/>
            <person name="Rathjen J."/>
            <person name="Taylor J.M."/>
            <person name="Park R.F."/>
            <person name="Dodds P.N."/>
            <person name="Hirsch C.D."/>
            <person name="Kianian S.F."/>
            <person name="Figueroa M."/>
        </authorList>
    </citation>
    <scope>NUCLEOTIDE SEQUENCE [LARGE SCALE GENOMIC DNA]</scope>
    <source>
        <strain evidence="2">12NC29</strain>
    </source>
</reference>
<accession>A0A2N5SDI7</accession>
<feature type="compositionally biased region" description="Basic and acidic residues" evidence="1">
    <location>
        <begin position="17"/>
        <end position="27"/>
    </location>
</feature>
<evidence type="ECO:0000313" key="2">
    <source>
        <dbReference type="EMBL" id="PLW11259.1"/>
    </source>
</evidence>